<comment type="caution">
    <text evidence="3">The sequence shown here is derived from an EMBL/GenBank/DDBJ whole genome shotgun (WGS) entry which is preliminary data.</text>
</comment>
<feature type="signal peptide" evidence="2">
    <location>
        <begin position="1"/>
        <end position="20"/>
    </location>
</feature>
<dbReference type="Proteomes" id="UP000651057">
    <property type="component" value="Unassembled WGS sequence"/>
</dbReference>
<gene>
    <name evidence="3" type="ORF">JJQ60_19930</name>
</gene>
<keyword evidence="4" id="KW-1185">Reference proteome</keyword>
<evidence type="ECO:0000313" key="3">
    <source>
        <dbReference type="EMBL" id="MBL0685811.1"/>
    </source>
</evidence>
<feature type="coiled-coil region" evidence="1">
    <location>
        <begin position="384"/>
        <end position="416"/>
    </location>
</feature>
<keyword evidence="2" id="KW-0732">Signal</keyword>
<evidence type="ECO:0000256" key="2">
    <source>
        <dbReference type="SAM" id="SignalP"/>
    </source>
</evidence>
<reference evidence="3" key="1">
    <citation type="submission" date="2021-01" db="EMBL/GenBank/DDBJ databases">
        <authorList>
            <person name="Zhong Y.L."/>
        </authorList>
    </citation>
    <scope>NUCLEOTIDE SEQUENCE</scope>
    <source>
        <strain evidence="3">KCTC 23302</strain>
    </source>
</reference>
<keyword evidence="1" id="KW-0175">Coiled coil</keyword>
<dbReference type="EMBL" id="JAERQJ010000013">
    <property type="protein sequence ID" value="MBL0685811.1"/>
    <property type="molecule type" value="Genomic_DNA"/>
</dbReference>
<evidence type="ECO:0000256" key="1">
    <source>
        <dbReference type="SAM" id="Coils"/>
    </source>
</evidence>
<protein>
    <submittedName>
        <fullName evidence="3">Uncharacterized protein</fullName>
    </submittedName>
</protein>
<feature type="chain" id="PRO_5037968166" evidence="2">
    <location>
        <begin position="21"/>
        <end position="420"/>
    </location>
</feature>
<dbReference type="RefSeq" id="WP_201924227.1">
    <property type="nucleotide sequence ID" value="NZ_BAABAX010000011.1"/>
</dbReference>
<proteinExistence type="predicted"/>
<organism evidence="3 4">
    <name type="scientific">Aquimarina mytili</name>
    <dbReference type="NCBI Taxonomy" id="874423"/>
    <lineage>
        <taxon>Bacteria</taxon>
        <taxon>Pseudomonadati</taxon>
        <taxon>Bacteroidota</taxon>
        <taxon>Flavobacteriia</taxon>
        <taxon>Flavobacteriales</taxon>
        <taxon>Flavobacteriaceae</taxon>
        <taxon>Aquimarina</taxon>
    </lineage>
</organism>
<sequence length="420" mass="46195">MKRILTILSISALISSGVQAQEYVQTTTNSAYANKSFRTSGNFSIGASDTETVGGSPLNIQRTWGNWMALVDGYKKDVYAFHNPNNGGRMELFIHDGVTNTKNFGVFSIRRDGNIGIGTAAPEEKLHINGSIRGNASGGALKIKSAHGYIDVGAQNASWAHIYTDRPKIIFNKDVHTVTNGFSSYNNDLILKTKGTERLRIQDENGNVGIGTNGPKAKLHINGDMFMNAGEGFRVFGDINYFGQYKDGIVFEMQDSNATNGNTDGGFVFRGHTPTDDISKDWMVIKTGGNVGIGTNNPGAYKLAVNGNVHAKEVTVDLIGWPDYVFEENYTLPTLSQVEKHIKEKGHLVNIPSAKEVEKQGIQLGEMNKKLLEKIEELTLYTIAQEKEIKNLRLENKAQKVSSQHLENRLAKLEALLLKN</sequence>
<evidence type="ECO:0000313" key="4">
    <source>
        <dbReference type="Proteomes" id="UP000651057"/>
    </source>
</evidence>
<name>A0A937DDA2_9FLAO</name>
<dbReference type="AlphaFoldDB" id="A0A937DDA2"/>
<accession>A0A937DDA2</accession>